<accession>G9ES98</accession>
<protein>
    <submittedName>
        <fullName evidence="2">Uncharacterized protein</fullName>
    </submittedName>
</protein>
<dbReference type="Proteomes" id="UP000002770">
    <property type="component" value="Unassembled WGS sequence"/>
</dbReference>
<organism evidence="2 3">
    <name type="scientific">Legionella drancourtii LLAP12</name>
    <dbReference type="NCBI Taxonomy" id="658187"/>
    <lineage>
        <taxon>Bacteria</taxon>
        <taxon>Pseudomonadati</taxon>
        <taxon>Pseudomonadota</taxon>
        <taxon>Gammaproteobacteria</taxon>
        <taxon>Legionellales</taxon>
        <taxon>Legionellaceae</taxon>
        <taxon>Legionella</taxon>
    </lineage>
</organism>
<reference evidence="2 3" key="1">
    <citation type="journal article" date="2011" name="BMC Genomics">
        <title>Insight into cross-talk between intra-amoebal pathogens.</title>
        <authorList>
            <person name="Gimenez G."/>
            <person name="Bertelli C."/>
            <person name="Moliner C."/>
            <person name="Robert C."/>
            <person name="Raoult D."/>
            <person name="Fournier P.E."/>
            <person name="Greub G."/>
        </authorList>
    </citation>
    <scope>NUCLEOTIDE SEQUENCE [LARGE SCALE GENOMIC DNA]</scope>
    <source>
        <strain evidence="2 3">LLAP12</strain>
    </source>
</reference>
<dbReference type="AlphaFoldDB" id="G9ES98"/>
<name>G9ES98_9GAMM</name>
<dbReference type="HOGENOM" id="CLU_3253443_0_0_6"/>
<keyword evidence="3" id="KW-1185">Reference proteome</keyword>
<proteinExistence type="predicted"/>
<sequence length="42" mass="4671">MSVVKLRKQPGDSSPAPERIDIEASKALRQRYRASSARTEQG</sequence>
<feature type="region of interest" description="Disordered" evidence="1">
    <location>
        <begin position="1"/>
        <end position="42"/>
    </location>
</feature>
<dbReference type="STRING" id="658187.LDG_8171"/>
<dbReference type="InParanoid" id="G9ES98"/>
<evidence type="ECO:0000256" key="1">
    <source>
        <dbReference type="SAM" id="MobiDB-lite"/>
    </source>
</evidence>
<gene>
    <name evidence="2" type="ORF">LDG_8171</name>
</gene>
<evidence type="ECO:0000313" key="2">
    <source>
        <dbReference type="EMBL" id="EHL29879.1"/>
    </source>
</evidence>
<evidence type="ECO:0000313" key="3">
    <source>
        <dbReference type="Proteomes" id="UP000002770"/>
    </source>
</evidence>
<dbReference type="EMBL" id="JH413843">
    <property type="protein sequence ID" value="EHL29879.1"/>
    <property type="molecule type" value="Genomic_DNA"/>
</dbReference>